<keyword evidence="7 10" id="KW-0863">Zinc-finger</keyword>
<dbReference type="InterPro" id="IPR049548">
    <property type="entry name" value="Sina-like_RING"/>
</dbReference>
<keyword evidence="6" id="KW-0479">Metal-binding</keyword>
<sequence length="374" mass="40759">MAARTVSSRRQLYSFFLADDLMSSKRKKKSQDNGGGTCRIESNVDDFLEDDEEGSHEPASAAAAAAAPDVRARTRTAVANVTVGDADALDCGVCFLALRPPIFQCEVGHVVCSACRDKLEATGNGVCHVCGVATHGYRRCHAMEQLLDCIRVPCSYSAHGCDTMPPYHGQESHRQVCRHAPCHCPGESCGFVGSTAALLDHFAGAHNWPCTTKVRARETFSIRLHVGFNFFLLQDNGRSDGEQAFPVPRLFLMNVTRERLGRAISVLCIHPHASTTTAANGAQELSLTQCELVFSLYGDRSLCHSYYQSSVFKVLCTDLSNGLPNPEGCFQFFVPNAVLGDGDDRNSIQIKNQSAASNNMPHQPPHQPGWPAWQ</sequence>
<evidence type="ECO:0000256" key="6">
    <source>
        <dbReference type="ARBA" id="ARBA00022723"/>
    </source>
</evidence>
<dbReference type="ExpressionAtlas" id="A0A1B6P6R7">
    <property type="expression patterns" value="baseline"/>
</dbReference>
<dbReference type="CDD" id="cd16571">
    <property type="entry name" value="RING-HC_SIAHs"/>
    <property type="match status" value="1"/>
</dbReference>
<accession>A0A1B6P6R7</accession>
<comment type="pathway">
    <text evidence="2">Protein modification; protein ubiquitination.</text>
</comment>
<evidence type="ECO:0000256" key="11">
    <source>
        <dbReference type="SAM" id="MobiDB-lite"/>
    </source>
</evidence>
<feature type="region of interest" description="Disordered" evidence="11">
    <location>
        <begin position="355"/>
        <end position="374"/>
    </location>
</feature>
<evidence type="ECO:0000256" key="8">
    <source>
        <dbReference type="ARBA" id="ARBA00022786"/>
    </source>
</evidence>
<dbReference type="UniPathway" id="UPA00143"/>
<evidence type="ECO:0000256" key="5">
    <source>
        <dbReference type="ARBA" id="ARBA00022679"/>
    </source>
</evidence>
<dbReference type="InParanoid" id="A0A1B6P6R7"/>
<organism evidence="13 14">
    <name type="scientific">Sorghum bicolor</name>
    <name type="common">Sorghum</name>
    <name type="synonym">Sorghum vulgare</name>
    <dbReference type="NCBI Taxonomy" id="4558"/>
    <lineage>
        <taxon>Eukaryota</taxon>
        <taxon>Viridiplantae</taxon>
        <taxon>Streptophyta</taxon>
        <taxon>Embryophyta</taxon>
        <taxon>Tracheophyta</taxon>
        <taxon>Spermatophyta</taxon>
        <taxon>Magnoliopsida</taxon>
        <taxon>Liliopsida</taxon>
        <taxon>Poales</taxon>
        <taxon>Poaceae</taxon>
        <taxon>PACMAD clade</taxon>
        <taxon>Panicoideae</taxon>
        <taxon>Andropogonodae</taxon>
        <taxon>Andropogoneae</taxon>
        <taxon>Sorghinae</taxon>
        <taxon>Sorghum</taxon>
    </lineage>
</organism>
<dbReference type="GO" id="GO:0008270">
    <property type="term" value="F:zinc ion binding"/>
    <property type="evidence" value="ECO:0007669"/>
    <property type="project" value="UniProtKB-KW"/>
</dbReference>
<evidence type="ECO:0000256" key="4">
    <source>
        <dbReference type="ARBA" id="ARBA00012483"/>
    </source>
</evidence>
<gene>
    <name evidence="13" type="ORF">SORBI_3009G047700</name>
</gene>
<evidence type="ECO:0000256" key="3">
    <source>
        <dbReference type="ARBA" id="ARBA00009119"/>
    </source>
</evidence>
<keyword evidence="5" id="KW-0808">Transferase</keyword>
<dbReference type="FunCoup" id="A0A1B6P6R7">
    <property type="interactions" value="99"/>
</dbReference>
<dbReference type="Proteomes" id="UP000000768">
    <property type="component" value="Chromosome 9"/>
</dbReference>
<dbReference type="EC" id="2.3.2.27" evidence="4"/>
<evidence type="ECO:0000256" key="7">
    <source>
        <dbReference type="ARBA" id="ARBA00022771"/>
    </source>
</evidence>
<dbReference type="InterPro" id="IPR013010">
    <property type="entry name" value="Znf_SIAH"/>
</dbReference>
<dbReference type="PROSITE" id="PS51081">
    <property type="entry name" value="ZF_SIAH"/>
    <property type="match status" value="1"/>
</dbReference>
<comment type="similarity">
    <text evidence="3">Belongs to the SINA (Seven in absentia) family.</text>
</comment>
<dbReference type="SUPFAM" id="SSF49599">
    <property type="entry name" value="TRAF domain-like"/>
    <property type="match status" value="1"/>
</dbReference>
<dbReference type="Gramene" id="KXG21322">
    <property type="protein sequence ID" value="KXG21322"/>
    <property type="gene ID" value="SORBI_3009G047700"/>
</dbReference>
<evidence type="ECO:0000256" key="2">
    <source>
        <dbReference type="ARBA" id="ARBA00004906"/>
    </source>
</evidence>
<dbReference type="PANTHER" id="PTHR10315">
    <property type="entry name" value="E3 UBIQUITIN PROTEIN LIGASE SIAH"/>
    <property type="match status" value="1"/>
</dbReference>
<dbReference type="GO" id="GO:0005737">
    <property type="term" value="C:cytoplasm"/>
    <property type="evidence" value="ECO:0000318"/>
    <property type="project" value="GO_Central"/>
</dbReference>
<dbReference type="AlphaFoldDB" id="A0A1B6P6R7"/>
<dbReference type="EMBL" id="CM000768">
    <property type="protein sequence ID" value="KXG21322.1"/>
    <property type="molecule type" value="Genomic_DNA"/>
</dbReference>
<dbReference type="Pfam" id="PF21361">
    <property type="entry name" value="Sina_ZnF"/>
    <property type="match status" value="1"/>
</dbReference>
<feature type="domain" description="SIAH-type" evidence="12">
    <location>
        <begin position="149"/>
        <end position="207"/>
    </location>
</feature>
<protein>
    <recommendedName>
        <fullName evidence="4">RING-type E3 ubiquitin transferase</fullName>
        <ecNumber evidence="4">2.3.2.27</ecNumber>
    </recommendedName>
</protein>
<proteinExistence type="inferred from homology"/>
<evidence type="ECO:0000313" key="14">
    <source>
        <dbReference type="Proteomes" id="UP000000768"/>
    </source>
</evidence>
<dbReference type="Gene3D" id="3.30.40.10">
    <property type="entry name" value="Zinc/RING finger domain, C3HC4 (zinc finger)"/>
    <property type="match status" value="1"/>
</dbReference>
<evidence type="ECO:0000256" key="9">
    <source>
        <dbReference type="ARBA" id="ARBA00022833"/>
    </source>
</evidence>
<evidence type="ECO:0000313" key="13">
    <source>
        <dbReference type="EMBL" id="KXG21322.1"/>
    </source>
</evidence>
<comment type="catalytic activity">
    <reaction evidence="1">
        <text>S-ubiquitinyl-[E2 ubiquitin-conjugating enzyme]-L-cysteine + [acceptor protein]-L-lysine = [E2 ubiquitin-conjugating enzyme]-L-cysteine + N(6)-ubiquitinyl-[acceptor protein]-L-lysine.</text>
        <dbReference type="EC" id="2.3.2.27"/>
    </reaction>
</comment>
<evidence type="ECO:0000259" key="12">
    <source>
        <dbReference type="PROSITE" id="PS51081"/>
    </source>
</evidence>
<keyword evidence="9" id="KW-0862">Zinc</keyword>
<evidence type="ECO:0000256" key="10">
    <source>
        <dbReference type="PROSITE-ProRule" id="PRU00455"/>
    </source>
</evidence>
<keyword evidence="8" id="KW-0833">Ubl conjugation pathway</keyword>
<dbReference type="GO" id="GO:0016567">
    <property type="term" value="P:protein ubiquitination"/>
    <property type="evidence" value="ECO:0007669"/>
    <property type="project" value="UniProtKB-UniPathway"/>
</dbReference>
<name>A0A1B6P6R7_SORBI</name>
<reference evidence="14" key="2">
    <citation type="journal article" date="2018" name="Plant J.">
        <title>The Sorghum bicolor reference genome: improved assembly, gene annotations, a transcriptome atlas, and signatures of genome organization.</title>
        <authorList>
            <person name="McCormick R.F."/>
            <person name="Truong S.K."/>
            <person name="Sreedasyam A."/>
            <person name="Jenkins J."/>
            <person name="Shu S."/>
            <person name="Sims D."/>
            <person name="Kennedy M."/>
            <person name="Amirebrahimi M."/>
            <person name="Weers B.D."/>
            <person name="McKinley B."/>
            <person name="Mattison A."/>
            <person name="Morishige D.T."/>
            <person name="Grimwood J."/>
            <person name="Schmutz J."/>
            <person name="Mullet J.E."/>
        </authorList>
    </citation>
    <scope>NUCLEOTIDE SEQUENCE [LARGE SCALE GENOMIC DNA]</scope>
    <source>
        <strain evidence="14">cv. BTx623</strain>
    </source>
</reference>
<reference evidence="13 14" key="1">
    <citation type="journal article" date="2009" name="Nature">
        <title>The Sorghum bicolor genome and the diversification of grasses.</title>
        <authorList>
            <person name="Paterson A.H."/>
            <person name="Bowers J.E."/>
            <person name="Bruggmann R."/>
            <person name="Dubchak I."/>
            <person name="Grimwood J."/>
            <person name="Gundlach H."/>
            <person name="Haberer G."/>
            <person name="Hellsten U."/>
            <person name="Mitros T."/>
            <person name="Poliakov A."/>
            <person name="Schmutz J."/>
            <person name="Spannagl M."/>
            <person name="Tang H."/>
            <person name="Wang X."/>
            <person name="Wicker T."/>
            <person name="Bharti A.K."/>
            <person name="Chapman J."/>
            <person name="Feltus F.A."/>
            <person name="Gowik U."/>
            <person name="Grigoriev I.V."/>
            <person name="Lyons E."/>
            <person name="Maher C.A."/>
            <person name="Martis M."/>
            <person name="Narechania A."/>
            <person name="Otillar R.P."/>
            <person name="Penning B.W."/>
            <person name="Salamov A.A."/>
            <person name="Wang Y."/>
            <person name="Zhang L."/>
            <person name="Carpita N.C."/>
            <person name="Freeling M."/>
            <person name="Gingle A.R."/>
            <person name="Hash C.T."/>
            <person name="Keller B."/>
            <person name="Klein P."/>
            <person name="Kresovich S."/>
            <person name="McCann M.C."/>
            <person name="Ming R."/>
            <person name="Peterson D.G."/>
            <person name="Mehboob-ur-Rahman"/>
            <person name="Ware D."/>
            <person name="Westhoff P."/>
            <person name="Mayer K.F."/>
            <person name="Messing J."/>
            <person name="Rokhsar D.S."/>
        </authorList>
    </citation>
    <scope>NUCLEOTIDE SEQUENCE [LARGE SCALE GENOMIC DNA]</scope>
    <source>
        <strain evidence="14">cv. BTx623</strain>
    </source>
</reference>
<dbReference type="Pfam" id="PF21362">
    <property type="entry name" value="Sina_RING"/>
    <property type="match status" value="1"/>
</dbReference>
<evidence type="ECO:0000256" key="1">
    <source>
        <dbReference type="ARBA" id="ARBA00000900"/>
    </source>
</evidence>
<dbReference type="PANTHER" id="PTHR10315:SF162">
    <property type="entry name" value="RING-TYPE E3 UBIQUITIN TRANSFERASE"/>
    <property type="match status" value="1"/>
</dbReference>
<dbReference type="InterPro" id="IPR052088">
    <property type="entry name" value="E3_ubiquitin-ligase_SINA"/>
</dbReference>
<keyword evidence="14" id="KW-1185">Reference proteome</keyword>
<dbReference type="GO" id="GO:0061630">
    <property type="term" value="F:ubiquitin protein ligase activity"/>
    <property type="evidence" value="ECO:0000318"/>
    <property type="project" value="GO_Central"/>
</dbReference>
<dbReference type="InterPro" id="IPR013083">
    <property type="entry name" value="Znf_RING/FYVE/PHD"/>
</dbReference>